<proteinExistence type="predicted"/>
<keyword evidence="3" id="KW-0539">Nucleus</keyword>
<keyword evidence="6" id="KW-1185">Reference proteome</keyword>
<dbReference type="Proteomes" id="UP001266305">
    <property type="component" value="Unassembled WGS sequence"/>
</dbReference>
<comment type="subcellular location">
    <subcellularLocation>
        <location evidence="3">Nucleus</location>
    </subcellularLocation>
</comment>
<comment type="catalytic activity">
    <reaction evidence="3">
        <text>a 5'-end (N(7)-methyl 5'-triphosphoguanosine)-ribonucleoside in mRNA + S-adenosyl-L-methionine = a 5'-end (N(7)-methyl 5'-triphosphoguanosine)-(2'-O-methyl-ribonucleoside) in mRNA + S-adenosyl-L-homocysteine + H(+)</text>
        <dbReference type="Rhea" id="RHEA:67020"/>
        <dbReference type="Rhea" id="RHEA-COMP:17167"/>
        <dbReference type="Rhea" id="RHEA-COMP:17168"/>
        <dbReference type="ChEBI" id="CHEBI:15378"/>
        <dbReference type="ChEBI" id="CHEBI:57856"/>
        <dbReference type="ChEBI" id="CHEBI:59789"/>
        <dbReference type="ChEBI" id="CHEBI:156461"/>
        <dbReference type="ChEBI" id="CHEBI:167609"/>
        <dbReference type="EC" id="2.1.1.57"/>
    </reaction>
</comment>
<keyword evidence="3" id="KW-0949">S-adenosyl-L-methionine</keyword>
<sequence>MNPIRVKKVYRLEEMEKIFVRLEMKIIKGSSGTPKFSYTGRDDQHFVPMGLYIVRTVNEPWTMGFSRSFKRKFFYNKKTKDFTFDLPADSIAPFHICYYGQLFWEWGMAFVPLFRTDYGAIEPSWPPSPFGPNIGQR</sequence>
<accession>A0ABQ9VXG5</accession>
<protein>
    <recommendedName>
        <fullName evidence="3">Cap-specific mRNA (nucleoside-2'-O-)-methyltransferase 1</fullName>
        <ecNumber evidence="3">2.1.1.57</ecNumber>
    </recommendedName>
    <alternativeName>
        <fullName evidence="3">Cap1 2'O-ribose methyltransferase 1</fullName>
    </alternativeName>
</protein>
<keyword evidence="3" id="KW-0808">Transferase</keyword>
<dbReference type="InterPro" id="IPR050851">
    <property type="entry name" value="mRNA_Cap_2O-Ribose_MeTrfase"/>
</dbReference>
<gene>
    <name evidence="5" type="primary">CMTR1_2</name>
    <name evidence="5" type="ORF">P7K49_008141</name>
</gene>
<feature type="domain" description="WW" evidence="4">
    <location>
        <begin position="56"/>
        <end position="89"/>
    </location>
</feature>
<evidence type="ECO:0000256" key="1">
    <source>
        <dbReference type="ARBA" id="ARBA00022664"/>
    </source>
</evidence>
<organism evidence="5 6">
    <name type="scientific">Saguinus oedipus</name>
    <name type="common">Cotton-top tamarin</name>
    <name type="synonym">Oedipomidas oedipus</name>
    <dbReference type="NCBI Taxonomy" id="9490"/>
    <lineage>
        <taxon>Eukaryota</taxon>
        <taxon>Metazoa</taxon>
        <taxon>Chordata</taxon>
        <taxon>Craniata</taxon>
        <taxon>Vertebrata</taxon>
        <taxon>Euteleostomi</taxon>
        <taxon>Mammalia</taxon>
        <taxon>Eutheria</taxon>
        <taxon>Euarchontoglires</taxon>
        <taxon>Primates</taxon>
        <taxon>Haplorrhini</taxon>
        <taxon>Platyrrhini</taxon>
        <taxon>Cebidae</taxon>
        <taxon>Callitrichinae</taxon>
        <taxon>Saguinus</taxon>
    </lineage>
</organism>
<keyword evidence="3" id="KW-0489">Methyltransferase</keyword>
<dbReference type="EC" id="2.1.1.57" evidence="3"/>
<dbReference type="SMART" id="SM00456">
    <property type="entry name" value="WW"/>
    <property type="match status" value="1"/>
</dbReference>
<evidence type="ECO:0000313" key="5">
    <source>
        <dbReference type="EMBL" id="KAK2113875.1"/>
    </source>
</evidence>
<dbReference type="InterPro" id="IPR001202">
    <property type="entry name" value="WW_dom"/>
</dbReference>
<evidence type="ECO:0000313" key="6">
    <source>
        <dbReference type="Proteomes" id="UP001266305"/>
    </source>
</evidence>
<keyword evidence="2 3" id="KW-0506">mRNA capping</keyword>
<comment type="function">
    <text evidence="3">S-adenosyl-L-methionine-dependent methyltransferase that mediates RNA cap1 2'-O-ribose methylation to the 5'-cap structure of RNAs. Methylates the ribose of the first nucleotide of a m(7)GpppG-capped mRNA to produce m(7)GpppNmp (cap1).</text>
</comment>
<evidence type="ECO:0000259" key="4">
    <source>
        <dbReference type="SMART" id="SM00456"/>
    </source>
</evidence>
<dbReference type="PANTHER" id="PTHR16121">
    <property type="entry name" value="CAP-SPECIFIC MRNA (NUCLEOSIDE-2'-O-)-METHYLTRANSFERASE 1-RELATED"/>
    <property type="match status" value="1"/>
</dbReference>
<keyword evidence="1 3" id="KW-0507">mRNA processing</keyword>
<dbReference type="EMBL" id="JASSZA010000004">
    <property type="protein sequence ID" value="KAK2113875.1"/>
    <property type="molecule type" value="Genomic_DNA"/>
</dbReference>
<comment type="caution">
    <text evidence="5">The sequence shown here is derived from an EMBL/GenBank/DDBJ whole genome shotgun (WGS) entry which is preliminary data.</text>
</comment>
<name>A0ABQ9VXG5_SAGOE</name>
<evidence type="ECO:0000256" key="2">
    <source>
        <dbReference type="ARBA" id="ARBA00023042"/>
    </source>
</evidence>
<reference evidence="5 6" key="1">
    <citation type="submission" date="2023-05" db="EMBL/GenBank/DDBJ databases">
        <title>B98-5 Cell Line De Novo Hybrid Assembly: An Optical Mapping Approach.</title>
        <authorList>
            <person name="Kananen K."/>
            <person name="Auerbach J.A."/>
            <person name="Kautto E."/>
            <person name="Blachly J.S."/>
        </authorList>
    </citation>
    <scope>NUCLEOTIDE SEQUENCE [LARGE SCALE GENOMIC DNA]</scope>
    <source>
        <strain evidence="5">B95-8</strain>
        <tissue evidence="5">Cell line</tissue>
    </source>
</reference>
<dbReference type="PANTHER" id="PTHR16121:SF0">
    <property type="entry name" value="CAP-SPECIFIC MRNA (NUCLEOSIDE-2'-O-)-METHYLTRANSFERASE 1"/>
    <property type="match status" value="1"/>
</dbReference>
<evidence type="ECO:0000256" key="3">
    <source>
        <dbReference type="RuleBase" id="RU368012"/>
    </source>
</evidence>